<name>C3UVB6_9BURK</name>
<sequence length="382" mass="43827">MTELVSPEVLRQVKGWARYVEAKLGFRNHWYPIRFAHEVLEQTPVPIKLLGEKILLNRIDGKVYAIKDRCLHRGVAFSDKLECLTKDTITCWYHGWTYRWDTGKLVDILSNPQSIQIGRHNVRSYPVQEVKGIVFVYVGDREPTDLSEDVPPGFLDADRTVFGLHREVASNWRMAAENGFDAGHAFLHKDSILLKGNDIALPLGFAPGSSAQLTRSEIEPGRPKGVFDLLGEHSVPVFEGTIEGEVKIRGNMGSKRVIENVSMWLPCVLRVEPFPNPGLTQYEVVRARLTRTIHLYFQTIGKLCPTEAETDEFKQEFDEKWVSMALHGFNDDDVMARVSTQRFYQDDRGWINEILYEPDKAIIEWRRLASEHNRGIQSREHL</sequence>
<proteinExistence type="predicted"/>
<evidence type="ECO:0000259" key="6">
    <source>
        <dbReference type="PROSITE" id="PS51296"/>
    </source>
</evidence>
<accession>C3UVB6</accession>
<dbReference type="GO" id="GO:0046872">
    <property type="term" value="F:metal ion binding"/>
    <property type="evidence" value="ECO:0007669"/>
    <property type="project" value="UniProtKB-KW"/>
</dbReference>
<keyword evidence="1" id="KW-0001">2Fe-2S</keyword>
<dbReference type="PANTHER" id="PTHR21266">
    <property type="entry name" value="IRON-SULFUR DOMAIN CONTAINING PROTEIN"/>
    <property type="match status" value="1"/>
</dbReference>
<protein>
    <submittedName>
        <fullName evidence="7">DpaAa</fullName>
    </submittedName>
</protein>
<reference evidence="7" key="1">
    <citation type="journal article" date="2009" name="Appl. Environ. Microbiol.">
        <title>Pathway and evolutionary implications of diphenylamine biodegradation by Burkholderia sp. strain JS667.</title>
        <authorList>
            <person name="Shin K.A."/>
            <person name="Spain J.C."/>
        </authorList>
    </citation>
    <scope>NUCLEOTIDE SEQUENCE</scope>
    <source>
        <strain evidence="7">JS667</strain>
    </source>
</reference>
<dbReference type="SUPFAM" id="SSF50022">
    <property type="entry name" value="ISP domain"/>
    <property type="match status" value="1"/>
</dbReference>
<dbReference type="PANTHER" id="PTHR21266:SF60">
    <property type="entry name" value="3-KETOSTEROID-9-ALPHA-MONOOXYGENASE, OXYGENASE COMPONENT"/>
    <property type="match status" value="1"/>
</dbReference>
<keyword evidence="3" id="KW-0560">Oxidoreductase</keyword>
<dbReference type="Gene3D" id="2.20.25.10">
    <property type="match status" value="1"/>
</dbReference>
<dbReference type="InterPro" id="IPR021028">
    <property type="entry name" value="Homotrim_ring_OHase_catalytic"/>
</dbReference>
<dbReference type="EMBL" id="FJ708486">
    <property type="protein sequence ID" value="ACO92627.1"/>
    <property type="molecule type" value="Genomic_DNA"/>
</dbReference>
<dbReference type="Gene3D" id="2.20.25.680">
    <property type="match status" value="1"/>
</dbReference>
<dbReference type="GO" id="GO:0051537">
    <property type="term" value="F:2 iron, 2 sulfur cluster binding"/>
    <property type="evidence" value="ECO:0007669"/>
    <property type="project" value="UniProtKB-KW"/>
</dbReference>
<keyword evidence="4" id="KW-0408">Iron</keyword>
<dbReference type="Pfam" id="PF11723">
    <property type="entry name" value="Aromatic_hydrox"/>
    <property type="match status" value="1"/>
</dbReference>
<evidence type="ECO:0000313" key="7">
    <source>
        <dbReference type="EMBL" id="ACO92627.1"/>
    </source>
</evidence>
<evidence type="ECO:0000256" key="3">
    <source>
        <dbReference type="ARBA" id="ARBA00023002"/>
    </source>
</evidence>
<evidence type="ECO:0000256" key="2">
    <source>
        <dbReference type="ARBA" id="ARBA00022723"/>
    </source>
</evidence>
<keyword evidence="5" id="KW-0411">Iron-sulfur</keyword>
<dbReference type="InterPro" id="IPR017941">
    <property type="entry name" value="Rieske_2Fe-2S"/>
</dbReference>
<dbReference type="CDD" id="cd08878">
    <property type="entry name" value="RHO_alpha_C_DMO-like"/>
    <property type="match status" value="1"/>
</dbReference>
<feature type="domain" description="Rieske" evidence="6">
    <location>
        <begin position="30"/>
        <end position="136"/>
    </location>
</feature>
<dbReference type="BioCyc" id="MetaCyc:MONOMER-15715"/>
<dbReference type="InterPro" id="IPR050584">
    <property type="entry name" value="Cholesterol_7-desaturase"/>
</dbReference>
<dbReference type="PROSITE" id="PS51296">
    <property type="entry name" value="RIESKE"/>
    <property type="match status" value="1"/>
</dbReference>
<organism evidence="7">
    <name type="scientific">Burkholderia sp. JS667</name>
    <dbReference type="NCBI Taxonomy" id="622617"/>
    <lineage>
        <taxon>Bacteria</taxon>
        <taxon>Pseudomonadati</taxon>
        <taxon>Pseudomonadota</taxon>
        <taxon>Betaproteobacteria</taxon>
        <taxon>Burkholderiales</taxon>
        <taxon>Burkholderiaceae</taxon>
        <taxon>Burkholderia</taxon>
    </lineage>
</organism>
<dbReference type="AlphaFoldDB" id="C3UVB6"/>
<dbReference type="Gene3D" id="3.90.380.10">
    <property type="entry name" value="Naphthalene 1,2-dioxygenase Alpha Subunit, Chain A, domain 1"/>
    <property type="match status" value="1"/>
</dbReference>
<dbReference type="InterPro" id="IPR036922">
    <property type="entry name" value="Rieske_2Fe-2S_sf"/>
</dbReference>
<dbReference type="Pfam" id="PF00355">
    <property type="entry name" value="Rieske"/>
    <property type="match status" value="1"/>
</dbReference>
<keyword evidence="2" id="KW-0479">Metal-binding</keyword>
<evidence type="ECO:0000256" key="4">
    <source>
        <dbReference type="ARBA" id="ARBA00023004"/>
    </source>
</evidence>
<evidence type="ECO:0000256" key="1">
    <source>
        <dbReference type="ARBA" id="ARBA00022714"/>
    </source>
</evidence>
<dbReference type="GO" id="GO:0016491">
    <property type="term" value="F:oxidoreductase activity"/>
    <property type="evidence" value="ECO:0007669"/>
    <property type="project" value="UniProtKB-KW"/>
</dbReference>
<dbReference type="SUPFAM" id="SSF55961">
    <property type="entry name" value="Bet v1-like"/>
    <property type="match status" value="1"/>
</dbReference>
<evidence type="ECO:0000256" key="5">
    <source>
        <dbReference type="ARBA" id="ARBA00023014"/>
    </source>
</evidence>